<dbReference type="Pfam" id="PF13439">
    <property type="entry name" value="Glyco_transf_4"/>
    <property type="match status" value="1"/>
</dbReference>
<dbReference type="CDD" id="cd03809">
    <property type="entry name" value="GT4_MtfB-like"/>
    <property type="match status" value="1"/>
</dbReference>
<dbReference type="InterPro" id="IPR028098">
    <property type="entry name" value="Glyco_trans_4-like_N"/>
</dbReference>
<dbReference type="InterPro" id="IPR001296">
    <property type="entry name" value="Glyco_trans_1"/>
</dbReference>
<dbReference type="Gene3D" id="3.40.50.2000">
    <property type="entry name" value="Glycogen Phosphorylase B"/>
    <property type="match status" value="2"/>
</dbReference>
<evidence type="ECO:0000313" key="5">
    <source>
        <dbReference type="Proteomes" id="UP000176952"/>
    </source>
</evidence>
<dbReference type="SUPFAM" id="SSF53756">
    <property type="entry name" value="UDP-Glycosyltransferase/glycogen phosphorylase"/>
    <property type="match status" value="1"/>
</dbReference>
<feature type="domain" description="Glycosyl transferase family 1" evidence="2">
    <location>
        <begin position="180"/>
        <end position="340"/>
    </location>
</feature>
<dbReference type="GO" id="GO:0016757">
    <property type="term" value="F:glycosyltransferase activity"/>
    <property type="evidence" value="ECO:0007669"/>
    <property type="project" value="InterPro"/>
</dbReference>
<dbReference type="Proteomes" id="UP000176952">
    <property type="component" value="Unassembled WGS sequence"/>
</dbReference>
<dbReference type="GO" id="GO:0009103">
    <property type="term" value="P:lipopolysaccharide biosynthetic process"/>
    <property type="evidence" value="ECO:0007669"/>
    <property type="project" value="TreeGrafter"/>
</dbReference>
<organism evidence="4 5">
    <name type="scientific">Candidatus Kerfeldbacteria bacterium RIFCSPHIGHO2_12_FULL_48_17</name>
    <dbReference type="NCBI Taxonomy" id="1798542"/>
    <lineage>
        <taxon>Bacteria</taxon>
        <taxon>Candidatus Kerfeldiibacteriota</taxon>
    </lineage>
</organism>
<feature type="non-terminal residue" evidence="4">
    <location>
        <position position="1"/>
    </location>
</feature>
<comment type="caution">
    <text evidence="4">The sequence shown here is derived from an EMBL/GenBank/DDBJ whole genome shotgun (WGS) entry which is preliminary data.</text>
</comment>
<feature type="domain" description="Glycosyltransferase subfamily 4-like N-terminal" evidence="3">
    <location>
        <begin position="3"/>
        <end position="159"/>
    </location>
</feature>
<evidence type="ECO:0000259" key="2">
    <source>
        <dbReference type="Pfam" id="PF00534"/>
    </source>
</evidence>
<accession>A0A1G2B5S3</accession>
<keyword evidence="1" id="KW-0808">Transferase</keyword>
<dbReference type="STRING" id="1798542.A3F54_05505"/>
<evidence type="ECO:0000313" key="4">
    <source>
        <dbReference type="EMBL" id="OGY84533.1"/>
    </source>
</evidence>
<dbReference type="PANTHER" id="PTHR46401:SF2">
    <property type="entry name" value="GLYCOSYLTRANSFERASE WBBK-RELATED"/>
    <property type="match status" value="1"/>
</dbReference>
<sequence length="389" mass="43745">GAGIAHYTYNLVKNLLAIDHDNQYVLFFDSNVHEVLDFIEENNRIVQFPFAQYRRFMPFGYSHLLLSAIIKKAKLDLFHAPTAWRPLAYNGPTVVTAHDMAIYEHPEWFPKKQGFSKRVVVPQTIKTAKHIIAVSEETSRAVRTLFAVPPQKVSVIYEGAPEVPAVSAQQMQDVRDKFDIGKRFILFVGTLEPRKNVARLVRAFDELVERDSKEFMDVELVLAGGQGWNDDEIKAALRAAKSRARIKAVGYVSEDEKWALLRGAQVFAFPTLYEGFGLGNLEAMAAGTPVVTSRLPIMREVLDKAAYLVEPTSVHDIALGLEALLRSESLRRDYAARGREQARQYSWRTCAEQTLAVYQSIYKQGLREKGSQVIKGGLTGRSISGGEKR</sequence>
<evidence type="ECO:0000259" key="3">
    <source>
        <dbReference type="Pfam" id="PF13439"/>
    </source>
</evidence>
<name>A0A1G2B5S3_9BACT</name>
<evidence type="ECO:0000256" key="1">
    <source>
        <dbReference type="ARBA" id="ARBA00022679"/>
    </source>
</evidence>
<dbReference type="EMBL" id="MHKD01000013">
    <property type="protein sequence ID" value="OGY84533.1"/>
    <property type="molecule type" value="Genomic_DNA"/>
</dbReference>
<dbReference type="Pfam" id="PF00534">
    <property type="entry name" value="Glycos_transf_1"/>
    <property type="match status" value="1"/>
</dbReference>
<reference evidence="4 5" key="1">
    <citation type="journal article" date="2016" name="Nat. Commun.">
        <title>Thousands of microbial genomes shed light on interconnected biogeochemical processes in an aquifer system.</title>
        <authorList>
            <person name="Anantharaman K."/>
            <person name="Brown C.T."/>
            <person name="Hug L.A."/>
            <person name="Sharon I."/>
            <person name="Castelle C.J."/>
            <person name="Probst A.J."/>
            <person name="Thomas B.C."/>
            <person name="Singh A."/>
            <person name="Wilkins M.J."/>
            <person name="Karaoz U."/>
            <person name="Brodie E.L."/>
            <person name="Williams K.H."/>
            <person name="Hubbard S.S."/>
            <person name="Banfield J.F."/>
        </authorList>
    </citation>
    <scope>NUCLEOTIDE SEQUENCE [LARGE SCALE GENOMIC DNA]</scope>
</reference>
<gene>
    <name evidence="4" type="ORF">A3F54_05505</name>
</gene>
<dbReference type="AlphaFoldDB" id="A0A1G2B5S3"/>
<dbReference type="PANTHER" id="PTHR46401">
    <property type="entry name" value="GLYCOSYLTRANSFERASE WBBK-RELATED"/>
    <property type="match status" value="1"/>
</dbReference>
<evidence type="ECO:0008006" key="6">
    <source>
        <dbReference type="Google" id="ProtNLM"/>
    </source>
</evidence>
<proteinExistence type="predicted"/>
<protein>
    <recommendedName>
        <fullName evidence="6">Glycosyl transferase family 1</fullName>
    </recommendedName>
</protein>